<protein>
    <submittedName>
        <fullName evidence="2">Rhodanese-like domain-containing protein</fullName>
    </submittedName>
</protein>
<dbReference type="Pfam" id="PF00581">
    <property type="entry name" value="Rhodanese"/>
    <property type="match status" value="1"/>
</dbReference>
<dbReference type="PROSITE" id="PS50206">
    <property type="entry name" value="RHODANESE_3"/>
    <property type="match status" value="1"/>
</dbReference>
<comment type="caution">
    <text evidence="2">The sequence shown here is derived from an EMBL/GenBank/DDBJ whole genome shotgun (WGS) entry which is preliminary data.</text>
</comment>
<dbReference type="EMBL" id="JAESWA010000022">
    <property type="protein sequence ID" value="MBL4931770.1"/>
    <property type="molecule type" value="Genomic_DNA"/>
</dbReference>
<dbReference type="InterPro" id="IPR001763">
    <property type="entry name" value="Rhodanese-like_dom"/>
</dbReference>
<sequence length="105" mass="11819">MFGFLFKKKFSSVKVSEIDGLGKINIIDVREPYEYKNGHVPNARNIPMNKIIENTEKYLDKEKEYHIICQSGTRSSRTCGSLASKGYKVINVAGGTGGYKGRLKR</sequence>
<reference evidence="2" key="1">
    <citation type="submission" date="2021-01" db="EMBL/GenBank/DDBJ databases">
        <title>Genome public.</title>
        <authorList>
            <person name="Liu C."/>
            <person name="Sun Q."/>
        </authorList>
    </citation>
    <scope>NUCLEOTIDE SEQUENCE</scope>
    <source>
        <strain evidence="2">YIM B02565</strain>
    </source>
</reference>
<name>A0A937K4Z9_9CLOT</name>
<dbReference type="AlphaFoldDB" id="A0A937K4Z9"/>
<feature type="domain" description="Rhodanese" evidence="1">
    <location>
        <begin position="20"/>
        <end position="104"/>
    </location>
</feature>
<evidence type="ECO:0000313" key="2">
    <source>
        <dbReference type="EMBL" id="MBL4931770.1"/>
    </source>
</evidence>
<evidence type="ECO:0000259" key="1">
    <source>
        <dbReference type="PROSITE" id="PS50206"/>
    </source>
</evidence>
<dbReference type="RefSeq" id="WP_202767156.1">
    <property type="nucleotide sequence ID" value="NZ_JAESWA010000022.1"/>
</dbReference>
<dbReference type="SUPFAM" id="SSF52821">
    <property type="entry name" value="Rhodanese/Cell cycle control phosphatase"/>
    <property type="match status" value="1"/>
</dbReference>
<dbReference type="SMART" id="SM00450">
    <property type="entry name" value="RHOD"/>
    <property type="match status" value="1"/>
</dbReference>
<proteinExistence type="predicted"/>
<evidence type="ECO:0000313" key="3">
    <source>
        <dbReference type="Proteomes" id="UP000623681"/>
    </source>
</evidence>
<keyword evidence="3" id="KW-1185">Reference proteome</keyword>
<dbReference type="Proteomes" id="UP000623681">
    <property type="component" value="Unassembled WGS sequence"/>
</dbReference>
<dbReference type="Gene3D" id="3.40.250.10">
    <property type="entry name" value="Rhodanese-like domain"/>
    <property type="match status" value="1"/>
</dbReference>
<dbReference type="PANTHER" id="PTHR43031">
    <property type="entry name" value="FAD-DEPENDENT OXIDOREDUCTASE"/>
    <property type="match status" value="1"/>
</dbReference>
<gene>
    <name evidence="2" type="ORF">JK634_08140</name>
</gene>
<dbReference type="CDD" id="cd00158">
    <property type="entry name" value="RHOD"/>
    <property type="match status" value="1"/>
</dbReference>
<dbReference type="InterPro" id="IPR050229">
    <property type="entry name" value="GlpE_sulfurtransferase"/>
</dbReference>
<accession>A0A937K4Z9</accession>
<dbReference type="InterPro" id="IPR036873">
    <property type="entry name" value="Rhodanese-like_dom_sf"/>
</dbReference>
<organism evidence="2 3">
    <name type="scientific">Clostridium paridis</name>
    <dbReference type="NCBI Taxonomy" id="2803863"/>
    <lineage>
        <taxon>Bacteria</taxon>
        <taxon>Bacillati</taxon>
        <taxon>Bacillota</taxon>
        <taxon>Clostridia</taxon>
        <taxon>Eubacteriales</taxon>
        <taxon>Clostridiaceae</taxon>
        <taxon>Clostridium</taxon>
    </lineage>
</organism>
<dbReference type="PANTHER" id="PTHR43031:SF17">
    <property type="entry name" value="SULFURTRANSFERASE YTWF-RELATED"/>
    <property type="match status" value="1"/>
</dbReference>